<dbReference type="GO" id="GO:0005829">
    <property type="term" value="C:cytosol"/>
    <property type="evidence" value="ECO:0007669"/>
    <property type="project" value="TreeGrafter"/>
</dbReference>
<evidence type="ECO:0000256" key="7">
    <source>
        <dbReference type="PIRSR" id="PIRSR001480-1"/>
    </source>
</evidence>
<gene>
    <name evidence="11" type="primary">manA</name>
    <name evidence="11" type="ORF">E4021_03320</name>
</gene>
<dbReference type="PIRSF" id="PIRSF001480">
    <property type="entry name" value="Mannose-6-phosphate_isomerase"/>
    <property type="match status" value="1"/>
</dbReference>
<keyword evidence="12" id="KW-1185">Reference proteome</keyword>
<dbReference type="GO" id="GO:0004476">
    <property type="term" value="F:mannose-6-phosphate isomerase activity"/>
    <property type="evidence" value="ECO:0007669"/>
    <property type="project" value="UniProtKB-EC"/>
</dbReference>
<feature type="region of interest" description="Disordered" evidence="9">
    <location>
        <begin position="1"/>
        <end position="21"/>
    </location>
</feature>
<accession>A0A4S4NT57</accession>
<dbReference type="Pfam" id="PF20511">
    <property type="entry name" value="PMI_typeI_cat"/>
    <property type="match status" value="1"/>
</dbReference>
<evidence type="ECO:0000256" key="1">
    <source>
        <dbReference type="ARBA" id="ARBA00000757"/>
    </source>
</evidence>
<dbReference type="PANTHER" id="PTHR10309">
    <property type="entry name" value="MANNOSE-6-PHOSPHATE ISOMERASE"/>
    <property type="match status" value="1"/>
</dbReference>
<dbReference type="InterPro" id="IPR014710">
    <property type="entry name" value="RmlC-like_jellyroll"/>
</dbReference>
<feature type="region of interest" description="Disordered" evidence="9">
    <location>
        <begin position="144"/>
        <end position="170"/>
    </location>
</feature>
<keyword evidence="6 11" id="KW-0413">Isomerase</keyword>
<keyword evidence="4 8" id="KW-0479">Metal-binding</keyword>
<dbReference type="InterPro" id="IPR018050">
    <property type="entry name" value="Pmannose_isomerase-type1_CS"/>
</dbReference>
<evidence type="ECO:0000313" key="12">
    <source>
        <dbReference type="Proteomes" id="UP000308528"/>
    </source>
</evidence>
<evidence type="ECO:0000256" key="8">
    <source>
        <dbReference type="PIRSR" id="PIRSR001480-2"/>
    </source>
</evidence>
<feature type="binding site" evidence="8">
    <location>
        <position position="135"/>
    </location>
    <ligand>
        <name>Zn(2+)</name>
        <dbReference type="ChEBI" id="CHEBI:29105"/>
    </ligand>
</feature>
<dbReference type="InterPro" id="IPR001250">
    <property type="entry name" value="Man6P_Isoase-1"/>
</dbReference>
<dbReference type="AlphaFoldDB" id="A0A4S4NT57"/>
<dbReference type="InterPro" id="IPR011051">
    <property type="entry name" value="RmlC_Cupin_sf"/>
</dbReference>
<comment type="similarity">
    <text evidence="2">Belongs to the mannose-6-phosphate isomerase type 1 family.</text>
</comment>
<dbReference type="Gene3D" id="1.10.441.10">
    <property type="entry name" value="Phosphomannose Isomerase, domain 2"/>
    <property type="match status" value="1"/>
</dbReference>
<dbReference type="PRINTS" id="PR00714">
    <property type="entry name" value="MAN6PISMRASE"/>
</dbReference>
<dbReference type="OrthoDB" id="9808275at2"/>
<protein>
    <recommendedName>
        <fullName evidence="3">mannose-6-phosphate isomerase</fullName>
        <ecNumber evidence="3">5.3.1.8</ecNumber>
    </recommendedName>
</protein>
<proteinExistence type="inferred from homology"/>
<dbReference type="EC" id="5.3.1.8" evidence="3"/>
<dbReference type="EMBL" id="SRSF01000001">
    <property type="protein sequence ID" value="THH41638.1"/>
    <property type="molecule type" value="Genomic_DNA"/>
</dbReference>
<reference evidence="11 12" key="1">
    <citation type="submission" date="2019-04" db="EMBL/GenBank/DDBJ databases">
        <title>Lewinella litorea sp. nov., isolated from a marine sand.</title>
        <authorList>
            <person name="Yoon J.-H."/>
        </authorList>
    </citation>
    <scope>NUCLEOTIDE SEQUENCE [LARGE SCALE GENOMIC DNA]</scope>
    <source>
        <strain evidence="11 12">HSMS-39</strain>
    </source>
</reference>
<feature type="binding site" evidence="8">
    <location>
        <position position="137"/>
    </location>
    <ligand>
        <name>Zn(2+)</name>
        <dbReference type="ChEBI" id="CHEBI:29105"/>
    </ligand>
</feature>
<sequence length="433" mass="48832">MYHTHLPAGVRKSRPLTESEPAGSLQRKYHCVKIYQTVSQLYPFDGIIQHYAWGGYEYLPRLLQRENPQHEPWAELWMGAHEKGPGNLRDDDRTLADLIAANPRAMLGAAVAGRFDSRLPFLFKILDVREMLSIQVHPTKAAAEKGFAAEERDGPARDAPDRNYRDDNHKPELGVALTDFYLLHGFRPLEAIRTTLADVPGWQTLRPTLDKRGIDGLYERVMAADQNEIDALLSPLVEEVSDGTYDRDQPRFWAKRAVEQYTQDGHHDRGMFSIFWFNLVKLTPGQGIFQAAGIPHAYLEGCCIELMANSDNVLRGGLTPKHIDVEELLRHTTFESVDPELLLPVPADNPWREYPTPAPDFSLSVAKVPTGYPITVDARKAPGILLLLSGILESGQYRLNEEHRTIFIPAGETVEWSCISDAEIYWSTVGEIK</sequence>
<dbReference type="GO" id="GO:0008270">
    <property type="term" value="F:zinc ion binding"/>
    <property type="evidence" value="ECO:0007669"/>
    <property type="project" value="InterPro"/>
</dbReference>
<evidence type="ECO:0000256" key="9">
    <source>
        <dbReference type="SAM" id="MobiDB-lite"/>
    </source>
</evidence>
<comment type="caution">
    <text evidence="11">The sequence shown here is derived from an EMBL/GenBank/DDBJ whole genome shotgun (WGS) entry which is preliminary data.</text>
</comment>
<feature type="domain" description="Phosphomannose isomerase type I catalytic" evidence="10">
    <location>
        <begin position="45"/>
        <end position="189"/>
    </location>
</feature>
<dbReference type="SUPFAM" id="SSF51182">
    <property type="entry name" value="RmlC-like cupins"/>
    <property type="match status" value="1"/>
</dbReference>
<comment type="catalytic activity">
    <reaction evidence="1">
        <text>D-mannose 6-phosphate = D-fructose 6-phosphate</text>
        <dbReference type="Rhea" id="RHEA:12356"/>
        <dbReference type="ChEBI" id="CHEBI:58735"/>
        <dbReference type="ChEBI" id="CHEBI:61527"/>
        <dbReference type="EC" id="5.3.1.8"/>
    </reaction>
</comment>
<name>A0A4S4NT57_9BACT</name>
<dbReference type="GO" id="GO:0009298">
    <property type="term" value="P:GDP-mannose biosynthetic process"/>
    <property type="evidence" value="ECO:0007669"/>
    <property type="project" value="InterPro"/>
</dbReference>
<evidence type="ECO:0000259" key="10">
    <source>
        <dbReference type="Pfam" id="PF20511"/>
    </source>
</evidence>
<evidence type="ECO:0000256" key="4">
    <source>
        <dbReference type="ARBA" id="ARBA00022723"/>
    </source>
</evidence>
<dbReference type="Proteomes" id="UP000308528">
    <property type="component" value="Unassembled WGS sequence"/>
</dbReference>
<feature type="binding site" evidence="8">
    <location>
        <position position="172"/>
    </location>
    <ligand>
        <name>Zn(2+)</name>
        <dbReference type="ChEBI" id="CHEBI:29105"/>
    </ligand>
</feature>
<dbReference type="CDD" id="cd07011">
    <property type="entry name" value="cupin_PMI_type_I_N"/>
    <property type="match status" value="1"/>
</dbReference>
<organism evidence="11 12">
    <name type="scientific">Neolewinella litorea</name>
    <dbReference type="NCBI Taxonomy" id="2562452"/>
    <lineage>
        <taxon>Bacteria</taxon>
        <taxon>Pseudomonadati</taxon>
        <taxon>Bacteroidota</taxon>
        <taxon>Saprospiria</taxon>
        <taxon>Saprospirales</taxon>
        <taxon>Lewinellaceae</taxon>
        <taxon>Neolewinella</taxon>
    </lineage>
</organism>
<dbReference type="InterPro" id="IPR046457">
    <property type="entry name" value="PMI_typeI_cat"/>
</dbReference>
<feature type="active site" evidence="7">
    <location>
        <position position="315"/>
    </location>
</feature>
<dbReference type="PANTHER" id="PTHR10309:SF0">
    <property type="entry name" value="MANNOSE-6-PHOSPHATE ISOMERASE"/>
    <property type="match status" value="1"/>
</dbReference>
<dbReference type="PROSITE" id="PS00965">
    <property type="entry name" value="PMI_I_1"/>
    <property type="match status" value="1"/>
</dbReference>
<dbReference type="Gene3D" id="2.60.120.10">
    <property type="entry name" value="Jelly Rolls"/>
    <property type="match status" value="2"/>
</dbReference>
<feature type="binding site" evidence="8">
    <location>
        <position position="296"/>
    </location>
    <ligand>
        <name>Zn(2+)</name>
        <dbReference type="ChEBI" id="CHEBI:29105"/>
    </ligand>
</feature>
<evidence type="ECO:0000256" key="3">
    <source>
        <dbReference type="ARBA" id="ARBA00011956"/>
    </source>
</evidence>
<comment type="cofactor">
    <cofactor evidence="8">
        <name>Zn(2+)</name>
        <dbReference type="ChEBI" id="CHEBI:29105"/>
    </cofactor>
    <text evidence="8">Binds 1 zinc ion per subunit.</text>
</comment>
<dbReference type="InterPro" id="IPR016305">
    <property type="entry name" value="Mannose-6-P_Isomerase"/>
</dbReference>
<keyword evidence="5 8" id="KW-0862">Zinc</keyword>
<evidence type="ECO:0000256" key="5">
    <source>
        <dbReference type="ARBA" id="ARBA00022833"/>
    </source>
</evidence>
<dbReference type="NCBIfam" id="TIGR00218">
    <property type="entry name" value="manA"/>
    <property type="match status" value="1"/>
</dbReference>
<evidence type="ECO:0000256" key="6">
    <source>
        <dbReference type="ARBA" id="ARBA00023235"/>
    </source>
</evidence>
<dbReference type="GO" id="GO:0005975">
    <property type="term" value="P:carbohydrate metabolic process"/>
    <property type="evidence" value="ECO:0007669"/>
    <property type="project" value="InterPro"/>
</dbReference>
<feature type="compositionally biased region" description="Basic and acidic residues" evidence="9">
    <location>
        <begin position="147"/>
        <end position="170"/>
    </location>
</feature>
<evidence type="ECO:0000256" key="2">
    <source>
        <dbReference type="ARBA" id="ARBA00010772"/>
    </source>
</evidence>
<evidence type="ECO:0000313" key="11">
    <source>
        <dbReference type="EMBL" id="THH41638.1"/>
    </source>
</evidence>